<evidence type="ECO:0000256" key="2">
    <source>
        <dbReference type="ARBA" id="ARBA00005417"/>
    </source>
</evidence>
<dbReference type="GO" id="GO:0005524">
    <property type="term" value="F:ATP binding"/>
    <property type="evidence" value="ECO:0007669"/>
    <property type="project" value="UniProtKB-KW"/>
</dbReference>
<dbReference type="PANTHER" id="PTHR43297">
    <property type="entry name" value="OLIGOPEPTIDE TRANSPORT ATP-BINDING PROTEIN APPD"/>
    <property type="match status" value="1"/>
</dbReference>
<proteinExistence type="inferred from homology"/>
<keyword evidence="3" id="KW-0813">Transport</keyword>
<dbReference type="CDD" id="cd03257">
    <property type="entry name" value="ABC_NikE_OppD_transporters"/>
    <property type="match status" value="1"/>
</dbReference>
<sequence length="333" mass="36872">MKLLQVNNLRTTFHIEAGQVQAVRGISFHVEKGESVGIVGESGSGKSVSMLSIMRLLPDNAKIEADRLLFDGIEIMDMDHKQMRRLHGNDIGMIFQDPMTSLNPLFTIGDQLMEPIRIHLKLSKAEAKKKAIEVLKMVEIPSPETRLNQYPHEFSGGMRQRVMIAIAISCNPKLLIADEPTTALDVTIQAQILDLMRDLKKKSNTSIVLITHDLGVVASMCSRIIVMYGGQIVEEGTTREVFYNPQHPYTWGLIRSMPKVSEGEKKKLIPIPGSPPDLLAPPQGCAFAARCEHAMKVCTKYSPAAISLSESHRAACWLMHPKAAKAEREVIGS</sequence>
<dbReference type="RefSeq" id="WP_122912920.1">
    <property type="nucleotide sequence ID" value="NZ_JBNNOX010000006.1"/>
</dbReference>
<dbReference type="InterPro" id="IPR003593">
    <property type="entry name" value="AAA+_ATPase"/>
</dbReference>
<dbReference type="InterPro" id="IPR013563">
    <property type="entry name" value="Oligopep_ABC_C"/>
</dbReference>
<evidence type="ECO:0000256" key="1">
    <source>
        <dbReference type="ARBA" id="ARBA00004202"/>
    </source>
</evidence>
<dbReference type="SUPFAM" id="SSF52540">
    <property type="entry name" value="P-loop containing nucleoside triphosphate hydrolases"/>
    <property type="match status" value="1"/>
</dbReference>
<keyword evidence="5" id="KW-0547">Nucleotide-binding</keyword>
<dbReference type="FunFam" id="3.40.50.300:FF:000016">
    <property type="entry name" value="Oligopeptide ABC transporter ATP-binding component"/>
    <property type="match status" value="1"/>
</dbReference>
<reference evidence="9 10" key="1">
    <citation type="submission" date="2018-10" db="EMBL/GenBank/DDBJ databases">
        <title>Phylogenomics of Brevibacillus.</title>
        <authorList>
            <person name="Dunlap C."/>
        </authorList>
    </citation>
    <scope>NUCLEOTIDE SEQUENCE [LARGE SCALE GENOMIC DNA]</scope>
    <source>
        <strain evidence="9 10">JCM 15085</strain>
    </source>
</reference>
<dbReference type="Pfam" id="PF08352">
    <property type="entry name" value="oligo_HPY"/>
    <property type="match status" value="1"/>
</dbReference>
<evidence type="ECO:0000313" key="9">
    <source>
        <dbReference type="EMBL" id="RNB80836.1"/>
    </source>
</evidence>
<dbReference type="InterPro" id="IPR027417">
    <property type="entry name" value="P-loop_NTPase"/>
</dbReference>
<dbReference type="PANTHER" id="PTHR43297:SF2">
    <property type="entry name" value="DIPEPTIDE TRANSPORT ATP-BINDING PROTEIN DPPD"/>
    <property type="match status" value="1"/>
</dbReference>
<evidence type="ECO:0000313" key="10">
    <source>
        <dbReference type="Proteomes" id="UP000281915"/>
    </source>
</evidence>
<evidence type="ECO:0000256" key="3">
    <source>
        <dbReference type="ARBA" id="ARBA00022448"/>
    </source>
</evidence>
<dbReference type="EMBL" id="RHHT01000015">
    <property type="protein sequence ID" value="RNB80836.1"/>
    <property type="molecule type" value="Genomic_DNA"/>
</dbReference>
<comment type="caution">
    <text evidence="9">The sequence shown here is derived from an EMBL/GenBank/DDBJ whole genome shotgun (WGS) entry which is preliminary data.</text>
</comment>
<dbReference type="SMART" id="SM00382">
    <property type="entry name" value="AAA"/>
    <property type="match status" value="1"/>
</dbReference>
<keyword evidence="4" id="KW-1003">Cell membrane</keyword>
<dbReference type="GO" id="GO:0015833">
    <property type="term" value="P:peptide transport"/>
    <property type="evidence" value="ECO:0007669"/>
    <property type="project" value="InterPro"/>
</dbReference>
<comment type="similarity">
    <text evidence="2">Belongs to the ABC transporter superfamily.</text>
</comment>
<keyword evidence="7" id="KW-0472">Membrane</keyword>
<dbReference type="NCBIfam" id="TIGR01727">
    <property type="entry name" value="oligo_HPY"/>
    <property type="match status" value="1"/>
</dbReference>
<evidence type="ECO:0000256" key="4">
    <source>
        <dbReference type="ARBA" id="ARBA00022475"/>
    </source>
</evidence>
<feature type="domain" description="ABC transporter" evidence="8">
    <location>
        <begin position="4"/>
        <end position="254"/>
    </location>
</feature>
<dbReference type="InterPro" id="IPR050388">
    <property type="entry name" value="ABC_Ni/Peptide_Import"/>
</dbReference>
<dbReference type="AlphaFoldDB" id="A0A3M8CYC9"/>
<evidence type="ECO:0000256" key="7">
    <source>
        <dbReference type="ARBA" id="ARBA00023136"/>
    </source>
</evidence>
<dbReference type="GO" id="GO:0016887">
    <property type="term" value="F:ATP hydrolysis activity"/>
    <property type="evidence" value="ECO:0007669"/>
    <property type="project" value="InterPro"/>
</dbReference>
<dbReference type="InterPro" id="IPR003439">
    <property type="entry name" value="ABC_transporter-like_ATP-bd"/>
</dbReference>
<dbReference type="PROSITE" id="PS00211">
    <property type="entry name" value="ABC_TRANSPORTER_1"/>
    <property type="match status" value="1"/>
</dbReference>
<evidence type="ECO:0000259" key="8">
    <source>
        <dbReference type="PROSITE" id="PS50893"/>
    </source>
</evidence>
<dbReference type="Pfam" id="PF00005">
    <property type="entry name" value="ABC_tran"/>
    <property type="match status" value="1"/>
</dbReference>
<comment type="subcellular location">
    <subcellularLocation>
        <location evidence="1">Cell membrane</location>
        <topology evidence="1">Peripheral membrane protein</topology>
    </subcellularLocation>
</comment>
<evidence type="ECO:0000256" key="6">
    <source>
        <dbReference type="ARBA" id="ARBA00022840"/>
    </source>
</evidence>
<dbReference type="Proteomes" id="UP000281915">
    <property type="component" value="Unassembled WGS sequence"/>
</dbReference>
<dbReference type="GO" id="GO:0005886">
    <property type="term" value="C:plasma membrane"/>
    <property type="evidence" value="ECO:0007669"/>
    <property type="project" value="UniProtKB-SubCell"/>
</dbReference>
<protein>
    <submittedName>
        <fullName evidence="9">ABC transporter ATP-binding protein</fullName>
    </submittedName>
</protein>
<dbReference type="InterPro" id="IPR017871">
    <property type="entry name" value="ABC_transporter-like_CS"/>
</dbReference>
<name>A0A3M8CYC9_9BACL</name>
<gene>
    <name evidence="9" type="ORF">EDM58_08330</name>
</gene>
<dbReference type="PROSITE" id="PS50893">
    <property type="entry name" value="ABC_TRANSPORTER_2"/>
    <property type="match status" value="1"/>
</dbReference>
<organism evidence="9 10">
    <name type="scientific">Brevibacillus panacihumi</name>
    <dbReference type="NCBI Taxonomy" id="497735"/>
    <lineage>
        <taxon>Bacteria</taxon>
        <taxon>Bacillati</taxon>
        <taxon>Bacillota</taxon>
        <taxon>Bacilli</taxon>
        <taxon>Bacillales</taxon>
        <taxon>Paenibacillaceae</taxon>
        <taxon>Brevibacillus</taxon>
    </lineage>
</organism>
<accession>A0A3M8CYC9</accession>
<dbReference type="Gene3D" id="3.40.50.300">
    <property type="entry name" value="P-loop containing nucleotide triphosphate hydrolases"/>
    <property type="match status" value="1"/>
</dbReference>
<evidence type="ECO:0000256" key="5">
    <source>
        <dbReference type="ARBA" id="ARBA00022741"/>
    </source>
</evidence>
<keyword evidence="6 9" id="KW-0067">ATP-binding</keyword>